<dbReference type="SUPFAM" id="SSF140478">
    <property type="entry name" value="LemA-like"/>
    <property type="match status" value="1"/>
</dbReference>
<comment type="subcellular location">
    <subcellularLocation>
        <location evidence="1">Membrane</location>
        <topology evidence="1">Single-pass membrane protein</topology>
    </subcellularLocation>
</comment>
<accession>A0A845QZY3</accession>
<evidence type="ECO:0000256" key="2">
    <source>
        <dbReference type="ARBA" id="ARBA00008854"/>
    </source>
</evidence>
<dbReference type="PANTHER" id="PTHR34478">
    <property type="entry name" value="PROTEIN LEMA"/>
    <property type="match status" value="1"/>
</dbReference>
<evidence type="ECO:0000313" key="7">
    <source>
        <dbReference type="EMBL" id="NBI05913.1"/>
    </source>
</evidence>
<name>A0A845QZY3_9CLOT</name>
<gene>
    <name evidence="7" type="ORF">D3Z33_03455</name>
</gene>
<dbReference type="EMBL" id="QXXA01000004">
    <property type="protein sequence ID" value="NBI05913.1"/>
    <property type="molecule type" value="Genomic_DNA"/>
</dbReference>
<feature type="transmembrane region" description="Helical" evidence="6">
    <location>
        <begin position="5"/>
        <end position="27"/>
    </location>
</feature>
<dbReference type="Pfam" id="PF04011">
    <property type="entry name" value="LemA"/>
    <property type="match status" value="1"/>
</dbReference>
<evidence type="ECO:0000256" key="6">
    <source>
        <dbReference type="SAM" id="Phobius"/>
    </source>
</evidence>
<keyword evidence="5 6" id="KW-0472">Membrane</keyword>
<dbReference type="InterPro" id="IPR023353">
    <property type="entry name" value="LemA-like_dom_sf"/>
</dbReference>
<organism evidence="7 8">
    <name type="scientific">Senegalia massiliensis</name>
    <dbReference type="NCBI Taxonomy" id="1720316"/>
    <lineage>
        <taxon>Bacteria</taxon>
        <taxon>Bacillati</taxon>
        <taxon>Bacillota</taxon>
        <taxon>Clostridia</taxon>
        <taxon>Eubacteriales</taxon>
        <taxon>Clostridiaceae</taxon>
        <taxon>Senegalia</taxon>
    </lineage>
</organism>
<protein>
    <submittedName>
        <fullName evidence="7">LemA family protein</fullName>
    </submittedName>
</protein>
<keyword evidence="8" id="KW-1185">Reference proteome</keyword>
<evidence type="ECO:0000256" key="3">
    <source>
        <dbReference type="ARBA" id="ARBA00022692"/>
    </source>
</evidence>
<proteinExistence type="inferred from homology"/>
<evidence type="ECO:0000256" key="4">
    <source>
        <dbReference type="ARBA" id="ARBA00022989"/>
    </source>
</evidence>
<dbReference type="RefSeq" id="WP_160196400.1">
    <property type="nucleotide sequence ID" value="NZ_QXXA01000004.1"/>
</dbReference>
<comment type="caution">
    <text evidence="7">The sequence shown here is derived from an EMBL/GenBank/DDBJ whole genome shotgun (WGS) entry which is preliminary data.</text>
</comment>
<keyword evidence="4 6" id="KW-1133">Transmembrane helix</keyword>
<keyword evidence="3 6" id="KW-0812">Transmembrane</keyword>
<comment type="similarity">
    <text evidence="2">Belongs to the LemA family.</text>
</comment>
<evidence type="ECO:0000256" key="5">
    <source>
        <dbReference type="ARBA" id="ARBA00023136"/>
    </source>
</evidence>
<sequence length="189" mass="21339">MKKSLLIVLVVIIIILVIPIMFLAGSYNDLVSLDEQVNGSWAQVENQLKRRADLIPNLVETVKGFADQEKEVLIGVTEARSKVMKADSPEEFADANNQLTNALQGLNVVVERYPELKSNQNFIQLQDELAGTENRIAVARKDYNESAKILNSKIRRFPTNIVAGIFGIDKREYFEVSEEDQEVPDVEFE</sequence>
<dbReference type="Gene3D" id="1.20.1440.20">
    <property type="entry name" value="LemA-like domain"/>
    <property type="match status" value="1"/>
</dbReference>
<dbReference type="AlphaFoldDB" id="A0A845QZY3"/>
<evidence type="ECO:0000313" key="8">
    <source>
        <dbReference type="Proteomes" id="UP000467132"/>
    </source>
</evidence>
<evidence type="ECO:0000256" key="1">
    <source>
        <dbReference type="ARBA" id="ARBA00004167"/>
    </source>
</evidence>
<dbReference type="GO" id="GO:0016020">
    <property type="term" value="C:membrane"/>
    <property type="evidence" value="ECO:0007669"/>
    <property type="project" value="UniProtKB-SubCell"/>
</dbReference>
<reference evidence="7 8" key="1">
    <citation type="submission" date="2018-08" db="EMBL/GenBank/DDBJ databases">
        <title>Murine metabolic-syndrome-specific gut microbial biobank.</title>
        <authorList>
            <person name="Liu C."/>
        </authorList>
    </citation>
    <scope>NUCLEOTIDE SEQUENCE [LARGE SCALE GENOMIC DNA]</scope>
    <source>
        <strain evidence="7 8">583</strain>
    </source>
</reference>
<dbReference type="PANTHER" id="PTHR34478:SF2">
    <property type="entry name" value="MEMBRANE PROTEIN"/>
    <property type="match status" value="1"/>
</dbReference>
<dbReference type="Proteomes" id="UP000467132">
    <property type="component" value="Unassembled WGS sequence"/>
</dbReference>
<dbReference type="OrthoDB" id="9804152at2"/>
<dbReference type="InterPro" id="IPR007156">
    <property type="entry name" value="MamQ_LemA"/>
</dbReference>